<comment type="subcellular location">
    <subcellularLocation>
        <location evidence="1">Cell membrane</location>
        <topology evidence="1">Multi-pass membrane protein</topology>
    </subcellularLocation>
</comment>
<keyword evidence="9" id="KW-1185">Reference proteome</keyword>
<evidence type="ECO:0000256" key="5">
    <source>
        <dbReference type="ARBA" id="ARBA00022989"/>
    </source>
</evidence>
<dbReference type="InterPro" id="IPR051907">
    <property type="entry name" value="DoxX-like_oxidoreductase"/>
</dbReference>
<feature type="transmembrane region" description="Helical" evidence="7">
    <location>
        <begin position="12"/>
        <end position="32"/>
    </location>
</feature>
<dbReference type="PANTHER" id="PTHR33452">
    <property type="entry name" value="OXIDOREDUCTASE CATD-RELATED"/>
    <property type="match status" value="1"/>
</dbReference>
<dbReference type="Pfam" id="PF07681">
    <property type="entry name" value="DoxX"/>
    <property type="match status" value="1"/>
</dbReference>
<sequence>MRQLLQNDDLGKLIIRLSVGVLILFHGINKVLNPGSFDWLGQMLSGVGLPAFIAYGVVLGEIVGPLMAILGWQARIGGLLMAANMVVAIVLVHLPQFWTLNDQGGWTLELQGMFLFGALAVMFLGSGRMAIKPD</sequence>
<comment type="similarity">
    <text evidence="2">Belongs to the DoxX family.</text>
</comment>
<feature type="transmembrane region" description="Helical" evidence="7">
    <location>
        <begin position="52"/>
        <end position="72"/>
    </location>
</feature>
<evidence type="ECO:0000313" key="8">
    <source>
        <dbReference type="EMBL" id="GAA5175362.1"/>
    </source>
</evidence>
<feature type="transmembrane region" description="Helical" evidence="7">
    <location>
        <begin position="110"/>
        <end position="131"/>
    </location>
</feature>
<keyword evidence="3" id="KW-1003">Cell membrane</keyword>
<evidence type="ECO:0000313" key="9">
    <source>
        <dbReference type="Proteomes" id="UP001500074"/>
    </source>
</evidence>
<dbReference type="PANTHER" id="PTHR33452:SF1">
    <property type="entry name" value="INNER MEMBRANE PROTEIN YPHA-RELATED"/>
    <property type="match status" value="1"/>
</dbReference>
<evidence type="ECO:0000256" key="6">
    <source>
        <dbReference type="ARBA" id="ARBA00023136"/>
    </source>
</evidence>
<protein>
    <submittedName>
        <fullName evidence="8">DoxX family protein</fullName>
    </submittedName>
</protein>
<keyword evidence="5 7" id="KW-1133">Transmembrane helix</keyword>
<evidence type="ECO:0000256" key="3">
    <source>
        <dbReference type="ARBA" id="ARBA00022475"/>
    </source>
</evidence>
<reference evidence="9" key="1">
    <citation type="journal article" date="2019" name="Int. J. Syst. Evol. Microbiol.">
        <title>The Global Catalogue of Microorganisms (GCM) 10K type strain sequencing project: providing services to taxonomists for standard genome sequencing and annotation.</title>
        <authorList>
            <consortium name="The Broad Institute Genomics Platform"/>
            <consortium name="The Broad Institute Genome Sequencing Center for Infectious Disease"/>
            <person name="Wu L."/>
            <person name="Ma J."/>
        </authorList>
    </citation>
    <scope>NUCLEOTIDE SEQUENCE [LARGE SCALE GENOMIC DNA]</scope>
    <source>
        <strain evidence="9">JCM 18472</strain>
    </source>
</reference>
<feature type="transmembrane region" description="Helical" evidence="7">
    <location>
        <begin position="79"/>
        <end position="98"/>
    </location>
</feature>
<name>A0ABP9RDY4_9GAMM</name>
<dbReference type="InterPro" id="IPR032808">
    <property type="entry name" value="DoxX"/>
</dbReference>
<comment type="caution">
    <text evidence="8">The sequence shown here is derived from an EMBL/GenBank/DDBJ whole genome shotgun (WGS) entry which is preliminary data.</text>
</comment>
<dbReference type="Proteomes" id="UP001500074">
    <property type="component" value="Unassembled WGS sequence"/>
</dbReference>
<keyword evidence="4 7" id="KW-0812">Transmembrane</keyword>
<dbReference type="EMBL" id="BAABKI010000019">
    <property type="protein sequence ID" value="GAA5175362.1"/>
    <property type="molecule type" value="Genomic_DNA"/>
</dbReference>
<proteinExistence type="inferred from homology"/>
<dbReference type="RefSeq" id="WP_031382495.1">
    <property type="nucleotide sequence ID" value="NZ_BAABKI010000019.1"/>
</dbReference>
<evidence type="ECO:0000256" key="1">
    <source>
        <dbReference type="ARBA" id="ARBA00004651"/>
    </source>
</evidence>
<keyword evidence="6 7" id="KW-0472">Membrane</keyword>
<evidence type="ECO:0000256" key="2">
    <source>
        <dbReference type="ARBA" id="ARBA00006679"/>
    </source>
</evidence>
<gene>
    <name evidence="8" type="ORF">GCM10023342_18500</name>
</gene>
<organism evidence="8 9">
    <name type="scientific">Modicisalibacter zincidurans</name>
    <dbReference type="NCBI Taxonomy" id="1178777"/>
    <lineage>
        <taxon>Bacteria</taxon>
        <taxon>Pseudomonadati</taxon>
        <taxon>Pseudomonadota</taxon>
        <taxon>Gammaproteobacteria</taxon>
        <taxon>Oceanospirillales</taxon>
        <taxon>Halomonadaceae</taxon>
        <taxon>Modicisalibacter</taxon>
    </lineage>
</organism>
<evidence type="ECO:0000256" key="4">
    <source>
        <dbReference type="ARBA" id="ARBA00022692"/>
    </source>
</evidence>
<evidence type="ECO:0000256" key="7">
    <source>
        <dbReference type="SAM" id="Phobius"/>
    </source>
</evidence>
<accession>A0ABP9RDY4</accession>